<feature type="transmembrane region" description="Helical" evidence="1">
    <location>
        <begin position="322"/>
        <end position="344"/>
    </location>
</feature>
<evidence type="ECO:0000313" key="3">
    <source>
        <dbReference type="EMBL" id="TBV09315.1"/>
    </source>
</evidence>
<organism evidence="3 4">
    <name type="scientific">Phytopseudomonas dryadis</name>
    <dbReference type="NCBI Taxonomy" id="2487520"/>
    <lineage>
        <taxon>Bacteria</taxon>
        <taxon>Pseudomonadati</taxon>
        <taxon>Pseudomonadota</taxon>
        <taxon>Gammaproteobacteria</taxon>
        <taxon>Pseudomonadales</taxon>
        <taxon>Pseudomonadaceae</taxon>
        <taxon>Phytopseudomonas</taxon>
    </lineage>
</organism>
<evidence type="ECO:0000256" key="2">
    <source>
        <dbReference type="SAM" id="SignalP"/>
    </source>
</evidence>
<keyword evidence="1" id="KW-0472">Membrane</keyword>
<comment type="caution">
    <text evidence="3">The sequence shown here is derived from an EMBL/GenBank/DDBJ whole genome shotgun (WGS) entry which is preliminary data.</text>
</comment>
<keyword evidence="2" id="KW-0732">Signal</keyword>
<sequence>MTKAWRALLAFLLCACWSASAPAHRLDEYLQATMVAVASDHVVLQVRLTPGVEVAGEVLAAIDADGDGVLSEAEQRAYADQVGGALALDIDGHPLPLRLVSSAYAPVDALRQGLGDIALALRAELPPAADGEHRLTLEQRHPHTGAVYLVNALVPSDAAIRITGQRRSADQSNYRLDFTLAGTSAASTDTDVQQRQPVLGTFFWHGIQHILGGYDHLLFAAALALAATTFWELLKVVTAFTIAHSLTLVLAALGWVHLPAAVVEPLIAASIVVVALQNVFWPASAHGRVRLAVAFCFGLFHGLGFADGLLDLMRQMPGETILVALLGFSLGVEAGHQVLLLPLFGLLKGGRRARCDTVSGGRFSTGLQRLGSFGIGVAGIHYLGLALSATP</sequence>
<dbReference type="InterPro" id="IPR032809">
    <property type="entry name" value="Put_HupE_UreJ"/>
</dbReference>
<feature type="transmembrane region" description="Helical" evidence="1">
    <location>
        <begin position="233"/>
        <end position="256"/>
    </location>
</feature>
<evidence type="ECO:0000256" key="1">
    <source>
        <dbReference type="SAM" id="Phobius"/>
    </source>
</evidence>
<feature type="chain" id="PRO_5046171027" description="HupE / UreJ protein" evidence="2">
    <location>
        <begin position="24"/>
        <end position="391"/>
    </location>
</feature>
<reference evidence="3 4" key="1">
    <citation type="submission" date="2018-06" db="EMBL/GenBank/DDBJ databases">
        <title>Three novel Pseudomonas species isolated from symptomatic oak.</title>
        <authorList>
            <person name="Bueno-Gonzalez V."/>
            <person name="Brady C."/>
        </authorList>
    </citation>
    <scope>NUCLEOTIDE SEQUENCE [LARGE SCALE GENOMIC DNA]</scope>
    <source>
        <strain evidence="3 4">P26B</strain>
    </source>
</reference>
<feature type="transmembrane region" description="Helical" evidence="1">
    <location>
        <begin position="202"/>
        <end position="226"/>
    </location>
</feature>
<evidence type="ECO:0000313" key="4">
    <source>
        <dbReference type="Proteomes" id="UP000291334"/>
    </source>
</evidence>
<dbReference type="Pfam" id="PF13795">
    <property type="entry name" value="HupE_UreJ_2"/>
    <property type="match status" value="1"/>
</dbReference>
<proteinExistence type="predicted"/>
<feature type="signal peptide" evidence="2">
    <location>
        <begin position="1"/>
        <end position="23"/>
    </location>
</feature>
<name>A0ABY1ZBG4_9GAMM</name>
<feature type="transmembrane region" description="Helical" evidence="1">
    <location>
        <begin position="292"/>
        <end position="310"/>
    </location>
</feature>
<accession>A0ABY1ZBG4</accession>
<gene>
    <name evidence="3" type="ORF">DNK34_01895</name>
</gene>
<dbReference type="EMBL" id="QJUM01000002">
    <property type="protein sequence ID" value="TBV09315.1"/>
    <property type="molecule type" value="Genomic_DNA"/>
</dbReference>
<feature type="transmembrane region" description="Helical" evidence="1">
    <location>
        <begin position="262"/>
        <end position="280"/>
    </location>
</feature>
<evidence type="ECO:0008006" key="5">
    <source>
        <dbReference type="Google" id="ProtNLM"/>
    </source>
</evidence>
<keyword evidence="1" id="KW-1133">Transmembrane helix</keyword>
<keyword evidence="4" id="KW-1185">Reference proteome</keyword>
<protein>
    <recommendedName>
        <fullName evidence="5">HupE / UreJ protein</fullName>
    </recommendedName>
</protein>
<keyword evidence="1" id="KW-0812">Transmembrane</keyword>
<dbReference type="RefSeq" id="WP_131174464.1">
    <property type="nucleotide sequence ID" value="NZ_QJUM01000002.1"/>
</dbReference>
<dbReference type="Proteomes" id="UP000291334">
    <property type="component" value="Unassembled WGS sequence"/>
</dbReference>